<sequence>MDYSKVPLAKRTRFQEEVFFREYNEGKKKKKKQKREKESTDRAKEGVDSVSFEKGETSGPKKVRKPEKGLKKIGKNEEGLKKHEKFAVSSVDLKKHKNAGRMGVEASIDSKKKRKWGKKSRGKKNVGGEIGADCEESEIEYLGMSVGRESEDDEIEFLGMNSGVVDSNCSSFEEQSGFYRTKNWGHVDGEEGSSCNRKRDKCSGVKISEGKSCGGLNRAQSRLGVLGKGKGKKVNDFVSTDLDDSESEDSGNLKEPELSEEEDNDLSSDQDCEQGNSSSSTSSDDSSSSSDYDDDGGDDESSIVNIVSFNGNEKKEILEGGLKRARGRPSKDSNFWQLGSEGDGIKRRKIYGLDILVDCEREEDGTKSVAERIRSRRAYKPTKSRKKKRELGTLSSPFTITDDELNSSSGDEEDTDDDEETLFENRNDAKNMQKAGEKGERGKRKVERPAKRRIDSSSGDEDDTDGDEETCFEKCNDAKNVRKASEKGERGTRKVGRPAKRRRDSVDLAAPISIDKILADSIWEKGDIPLEKLVSTGNEVPDQDPTLPLKFRLEDEDPKPPEKSYWDLEADKLFAEMDFAIAACEIGSSDCSMVDEDSITQEMESDPVTCCRQGKHQLVLDEQIGLKCKFCSFVKLEIKHILPSFSKHPLGRPDWRDLGSTDLFNLDELRFQDSSFGNQSGSKQHTLSTGTVWDIIPGIKNSMYPHQREGFEFIWQNIAGGIELEELKKCAFEGGSGCIISHAPGTGKTRLTIMFLQTFMELNPNCMPVIIAPKSMLLTWEEEFKKWKVDIPFHNLNKPELSGRENSVAVNLLRKFGRRGANKSSIRMVKLYSWKMDKSILGISYRLFEKLAKDELFADDGRKMNARVKNYDQGEQVRKMLLELPGLLVLDEGHNPRNDQSLIWQALSRVKTQKRIILSGTPFQNNFGELFNTLCLVRPKFADKISSEIRGKSERKWGRKSRVARGKWASLTDSIGKDTNDKLYKLRTMIDPFVHVHKGAILKESLPGLRDSMVILHPTDLQKDLIEVIQARKNQLELDCALSLVSVHPSLLLGSFLAKELSFDRKKLEMLRSDAKAGVKTKFLMELIRLSMALKEKVLVFSQFIDSLALVREQLISNFHWTEGRELLYMDGSLDPKHRQASISLLNDPESEVQVLLASTRACCEGINLVGASRVVLLDVAWNPSVERQAISRAYRLGQKKIVYIYHLITSGTKEEEKYIRQAEKGRLSELVFSYADSGVIKLENSCAVTEDTILQEIVQHERISHMFERILIRPKESNFN</sequence>
<evidence type="ECO:0000256" key="7">
    <source>
        <dbReference type="SAM" id="MobiDB-lite"/>
    </source>
</evidence>
<dbReference type="STRING" id="1590841.A0A2R6QJU8"/>
<evidence type="ECO:0000256" key="4">
    <source>
        <dbReference type="ARBA" id="ARBA00022806"/>
    </source>
</evidence>
<feature type="compositionally biased region" description="Basic and acidic residues" evidence="7">
    <location>
        <begin position="35"/>
        <end position="56"/>
    </location>
</feature>
<dbReference type="Gene3D" id="3.40.50.300">
    <property type="entry name" value="P-loop containing nucleotide triphosphate hydrolases"/>
    <property type="match status" value="1"/>
</dbReference>
<dbReference type="InterPro" id="IPR001650">
    <property type="entry name" value="Helicase_C-like"/>
</dbReference>
<dbReference type="OMA" id="QHERISH"/>
<dbReference type="PANTHER" id="PTHR45821:SF5">
    <property type="entry name" value="SNF2 DOMAIN-CONTAINING PROTEIN CLASSY 4"/>
    <property type="match status" value="1"/>
</dbReference>
<feature type="compositionally biased region" description="Basic and acidic residues" evidence="7">
    <location>
        <begin position="66"/>
        <end position="77"/>
    </location>
</feature>
<dbReference type="GO" id="GO:0005524">
    <property type="term" value="F:ATP binding"/>
    <property type="evidence" value="ECO:0007669"/>
    <property type="project" value="UniProtKB-KW"/>
</dbReference>
<reference evidence="10 11" key="1">
    <citation type="submission" date="2017-07" db="EMBL/GenBank/DDBJ databases">
        <title>An improved, manually edited Actinidia chinensis var. chinensis (kiwifruit) genome highlights the challenges associated with draft genomes and gene prediction in plants.</title>
        <authorList>
            <person name="Pilkington S."/>
            <person name="Crowhurst R."/>
            <person name="Hilario E."/>
            <person name="Nardozza S."/>
            <person name="Fraser L."/>
            <person name="Peng Y."/>
            <person name="Gunaseelan K."/>
            <person name="Simpson R."/>
            <person name="Tahir J."/>
            <person name="Deroles S."/>
            <person name="Templeton K."/>
            <person name="Luo Z."/>
            <person name="Davy M."/>
            <person name="Cheng C."/>
            <person name="Mcneilage M."/>
            <person name="Scaglione D."/>
            <person name="Liu Y."/>
            <person name="Zhang Q."/>
            <person name="Datson P."/>
            <person name="De Silva N."/>
            <person name="Gardiner S."/>
            <person name="Bassett H."/>
            <person name="Chagne D."/>
            <person name="Mccallum J."/>
            <person name="Dzierzon H."/>
            <person name="Deng C."/>
            <person name="Wang Y.-Y."/>
            <person name="Barron N."/>
            <person name="Manako K."/>
            <person name="Bowen J."/>
            <person name="Foster T."/>
            <person name="Erridge Z."/>
            <person name="Tiffin H."/>
            <person name="Waite C."/>
            <person name="Davies K."/>
            <person name="Grierson E."/>
            <person name="Laing W."/>
            <person name="Kirk R."/>
            <person name="Chen X."/>
            <person name="Wood M."/>
            <person name="Montefiori M."/>
            <person name="Brummell D."/>
            <person name="Schwinn K."/>
            <person name="Catanach A."/>
            <person name="Fullerton C."/>
            <person name="Li D."/>
            <person name="Meiyalaghan S."/>
            <person name="Nieuwenhuizen N."/>
            <person name="Read N."/>
            <person name="Prakash R."/>
            <person name="Hunter D."/>
            <person name="Zhang H."/>
            <person name="Mckenzie M."/>
            <person name="Knabel M."/>
            <person name="Harris A."/>
            <person name="Allan A."/>
            <person name="Chen A."/>
            <person name="Janssen B."/>
            <person name="Plunkett B."/>
            <person name="Dwamena C."/>
            <person name="Voogd C."/>
            <person name="Leif D."/>
            <person name="Lafferty D."/>
            <person name="Souleyre E."/>
            <person name="Varkonyi-Gasic E."/>
            <person name="Gambi F."/>
            <person name="Hanley J."/>
            <person name="Yao J.-L."/>
            <person name="Cheung J."/>
            <person name="David K."/>
            <person name="Warren B."/>
            <person name="Marsh K."/>
            <person name="Snowden K."/>
            <person name="Lin-Wang K."/>
            <person name="Brian L."/>
            <person name="Martinez-Sanchez M."/>
            <person name="Wang M."/>
            <person name="Ileperuma N."/>
            <person name="Macnee N."/>
            <person name="Campin R."/>
            <person name="Mcatee P."/>
            <person name="Drummond R."/>
            <person name="Espley R."/>
            <person name="Ireland H."/>
            <person name="Wu R."/>
            <person name="Atkinson R."/>
            <person name="Karunairetnam S."/>
            <person name="Bulley S."/>
            <person name="Chunkath S."/>
            <person name="Hanley Z."/>
            <person name="Storey R."/>
            <person name="Thrimawithana A."/>
            <person name="Thomson S."/>
            <person name="David C."/>
            <person name="Testolin R."/>
        </authorList>
    </citation>
    <scope>NUCLEOTIDE SEQUENCE [LARGE SCALE GENOMIC DNA]</scope>
    <source>
        <strain evidence="11">cv. Red5</strain>
        <tissue evidence="10">Young leaf</tissue>
    </source>
</reference>
<dbReference type="GO" id="GO:0004386">
    <property type="term" value="F:helicase activity"/>
    <property type="evidence" value="ECO:0007669"/>
    <property type="project" value="UniProtKB-KW"/>
</dbReference>
<dbReference type="InParanoid" id="A0A2R6QJU8"/>
<evidence type="ECO:0000256" key="6">
    <source>
        <dbReference type="ARBA" id="ARBA00023242"/>
    </source>
</evidence>
<keyword evidence="2" id="KW-0547">Nucleotide-binding</keyword>
<dbReference type="GO" id="GO:0080188">
    <property type="term" value="P:gene silencing by siRNA-directed DNA methylation"/>
    <property type="evidence" value="ECO:0007669"/>
    <property type="project" value="InterPro"/>
</dbReference>
<feature type="compositionally biased region" description="Basic and acidic residues" evidence="7">
    <location>
        <begin position="471"/>
        <end position="492"/>
    </location>
</feature>
<feature type="compositionally biased region" description="Basic and acidic residues" evidence="7">
    <location>
        <begin position="423"/>
        <end position="440"/>
    </location>
</feature>
<dbReference type="GO" id="GO:0005634">
    <property type="term" value="C:nucleus"/>
    <property type="evidence" value="ECO:0007669"/>
    <property type="project" value="UniProtKB-SubCell"/>
</dbReference>
<dbReference type="OrthoDB" id="2020972at2759"/>
<evidence type="ECO:0000259" key="8">
    <source>
        <dbReference type="PROSITE" id="PS51192"/>
    </source>
</evidence>
<dbReference type="Pfam" id="PF00271">
    <property type="entry name" value="Helicase_C"/>
    <property type="match status" value="1"/>
</dbReference>
<name>A0A2R6QJU8_ACTCC</name>
<proteinExistence type="predicted"/>
<reference evidence="11" key="2">
    <citation type="journal article" date="2018" name="BMC Genomics">
        <title>A manually annotated Actinidia chinensis var. chinensis (kiwifruit) genome highlights the challenges associated with draft genomes and gene prediction in plants.</title>
        <authorList>
            <person name="Pilkington S.M."/>
            <person name="Crowhurst R."/>
            <person name="Hilario E."/>
            <person name="Nardozza S."/>
            <person name="Fraser L."/>
            <person name="Peng Y."/>
            <person name="Gunaseelan K."/>
            <person name="Simpson R."/>
            <person name="Tahir J."/>
            <person name="Deroles S.C."/>
            <person name="Templeton K."/>
            <person name="Luo Z."/>
            <person name="Davy M."/>
            <person name="Cheng C."/>
            <person name="McNeilage M."/>
            <person name="Scaglione D."/>
            <person name="Liu Y."/>
            <person name="Zhang Q."/>
            <person name="Datson P."/>
            <person name="De Silva N."/>
            <person name="Gardiner S.E."/>
            <person name="Bassett H."/>
            <person name="Chagne D."/>
            <person name="McCallum J."/>
            <person name="Dzierzon H."/>
            <person name="Deng C."/>
            <person name="Wang Y.Y."/>
            <person name="Barron L."/>
            <person name="Manako K."/>
            <person name="Bowen J."/>
            <person name="Foster T.M."/>
            <person name="Erridge Z.A."/>
            <person name="Tiffin H."/>
            <person name="Waite C.N."/>
            <person name="Davies K.M."/>
            <person name="Grierson E.P."/>
            <person name="Laing W.A."/>
            <person name="Kirk R."/>
            <person name="Chen X."/>
            <person name="Wood M."/>
            <person name="Montefiori M."/>
            <person name="Brummell D.A."/>
            <person name="Schwinn K.E."/>
            <person name="Catanach A."/>
            <person name="Fullerton C."/>
            <person name="Li D."/>
            <person name="Meiyalaghan S."/>
            <person name="Nieuwenhuizen N."/>
            <person name="Read N."/>
            <person name="Prakash R."/>
            <person name="Hunter D."/>
            <person name="Zhang H."/>
            <person name="McKenzie M."/>
            <person name="Knabel M."/>
            <person name="Harris A."/>
            <person name="Allan A.C."/>
            <person name="Gleave A."/>
            <person name="Chen A."/>
            <person name="Janssen B.J."/>
            <person name="Plunkett B."/>
            <person name="Ampomah-Dwamena C."/>
            <person name="Voogd C."/>
            <person name="Leif D."/>
            <person name="Lafferty D."/>
            <person name="Souleyre E.J.F."/>
            <person name="Varkonyi-Gasic E."/>
            <person name="Gambi F."/>
            <person name="Hanley J."/>
            <person name="Yao J.L."/>
            <person name="Cheung J."/>
            <person name="David K.M."/>
            <person name="Warren B."/>
            <person name="Marsh K."/>
            <person name="Snowden K.C."/>
            <person name="Lin-Wang K."/>
            <person name="Brian L."/>
            <person name="Martinez-Sanchez M."/>
            <person name="Wang M."/>
            <person name="Ileperuma N."/>
            <person name="Macnee N."/>
            <person name="Campin R."/>
            <person name="McAtee P."/>
            <person name="Drummond R.S.M."/>
            <person name="Espley R.V."/>
            <person name="Ireland H.S."/>
            <person name="Wu R."/>
            <person name="Atkinson R.G."/>
            <person name="Karunairetnam S."/>
            <person name="Bulley S."/>
            <person name="Chunkath S."/>
            <person name="Hanley Z."/>
            <person name="Storey R."/>
            <person name="Thrimawithana A.H."/>
            <person name="Thomson S."/>
            <person name="David C."/>
            <person name="Testolin R."/>
            <person name="Huang H."/>
            <person name="Hellens R.P."/>
            <person name="Schaffer R.J."/>
        </authorList>
    </citation>
    <scope>NUCLEOTIDE SEQUENCE [LARGE SCALE GENOMIC DNA]</scope>
    <source>
        <strain evidence="11">cv. Red5</strain>
    </source>
</reference>
<keyword evidence="4" id="KW-0347">Helicase</keyword>
<evidence type="ECO:0000256" key="1">
    <source>
        <dbReference type="ARBA" id="ARBA00004123"/>
    </source>
</evidence>
<feature type="compositionally biased region" description="Basic residues" evidence="7">
    <location>
        <begin position="374"/>
        <end position="389"/>
    </location>
</feature>
<dbReference type="InterPro" id="IPR049730">
    <property type="entry name" value="SNF2/RAD54-like_C"/>
</dbReference>
<dbReference type="SMART" id="SM00490">
    <property type="entry name" value="HELICc"/>
    <property type="match status" value="1"/>
</dbReference>
<dbReference type="GO" id="GO:0016787">
    <property type="term" value="F:hydrolase activity"/>
    <property type="evidence" value="ECO:0007669"/>
    <property type="project" value="UniProtKB-KW"/>
</dbReference>
<evidence type="ECO:0000313" key="10">
    <source>
        <dbReference type="EMBL" id="PSS09674.1"/>
    </source>
</evidence>
<keyword evidence="11" id="KW-1185">Reference proteome</keyword>
<feature type="compositionally biased region" description="Acidic residues" evidence="7">
    <location>
        <begin position="401"/>
        <end position="422"/>
    </location>
</feature>
<dbReference type="InterPro" id="IPR038718">
    <property type="entry name" value="SNF2-like_sf"/>
</dbReference>
<dbReference type="Gramene" id="PSS09674">
    <property type="protein sequence ID" value="PSS09674"/>
    <property type="gene ID" value="CEY00_Acc16699"/>
</dbReference>
<dbReference type="CDD" id="cd18793">
    <property type="entry name" value="SF2_C_SNF"/>
    <property type="match status" value="1"/>
</dbReference>
<dbReference type="PROSITE" id="PS51194">
    <property type="entry name" value="HELICASE_CTER"/>
    <property type="match status" value="1"/>
</dbReference>
<dbReference type="SUPFAM" id="SSF52540">
    <property type="entry name" value="P-loop containing nucleoside triphosphate hydrolases"/>
    <property type="match status" value="2"/>
</dbReference>
<evidence type="ECO:0000256" key="2">
    <source>
        <dbReference type="ARBA" id="ARBA00022741"/>
    </source>
</evidence>
<comment type="caution">
    <text evidence="10">The sequence shown here is derived from an EMBL/GenBank/DDBJ whole genome shotgun (WGS) entry which is preliminary data.</text>
</comment>
<dbReference type="Pfam" id="PF00176">
    <property type="entry name" value="SNF2-rel_dom"/>
    <property type="match status" value="1"/>
</dbReference>
<keyword evidence="6" id="KW-0539">Nucleus</keyword>
<accession>A0A2R6QJU8</accession>
<comment type="subcellular location">
    <subcellularLocation>
        <location evidence="1">Nucleus</location>
    </subcellularLocation>
</comment>
<feature type="compositionally biased region" description="Low complexity" evidence="7">
    <location>
        <begin position="277"/>
        <end position="290"/>
    </location>
</feature>
<evidence type="ECO:0000259" key="9">
    <source>
        <dbReference type="PROSITE" id="PS51194"/>
    </source>
</evidence>
<organism evidence="10 11">
    <name type="scientific">Actinidia chinensis var. chinensis</name>
    <name type="common">Chinese soft-hair kiwi</name>
    <dbReference type="NCBI Taxonomy" id="1590841"/>
    <lineage>
        <taxon>Eukaryota</taxon>
        <taxon>Viridiplantae</taxon>
        <taxon>Streptophyta</taxon>
        <taxon>Embryophyta</taxon>
        <taxon>Tracheophyta</taxon>
        <taxon>Spermatophyta</taxon>
        <taxon>Magnoliopsida</taxon>
        <taxon>eudicotyledons</taxon>
        <taxon>Gunneridae</taxon>
        <taxon>Pentapetalae</taxon>
        <taxon>asterids</taxon>
        <taxon>Ericales</taxon>
        <taxon>Actinidiaceae</taxon>
        <taxon>Actinidia</taxon>
    </lineage>
</organism>
<dbReference type="PANTHER" id="PTHR45821">
    <property type="entry name" value="SNF2 DOMAIN-CONTAINING PROTEIN CLASSY 2-RELATED"/>
    <property type="match status" value="1"/>
</dbReference>
<dbReference type="InterPro" id="IPR014001">
    <property type="entry name" value="Helicase_ATP-bd"/>
</dbReference>
<keyword evidence="3" id="KW-0378">Hydrolase</keyword>
<evidence type="ECO:0000256" key="5">
    <source>
        <dbReference type="ARBA" id="ARBA00022840"/>
    </source>
</evidence>
<dbReference type="InterPro" id="IPR044567">
    <property type="entry name" value="CLSY/DRD1"/>
</dbReference>
<feature type="compositionally biased region" description="Basic and acidic residues" evidence="7">
    <location>
        <begin position="312"/>
        <end position="322"/>
    </location>
</feature>
<feature type="compositionally biased region" description="Basic residues" evidence="7">
    <location>
        <begin position="111"/>
        <end position="124"/>
    </location>
</feature>
<feature type="compositionally biased region" description="Acidic residues" evidence="7">
    <location>
        <begin position="258"/>
        <end position="272"/>
    </location>
</feature>
<feature type="compositionally biased region" description="Basic residues" evidence="7">
    <location>
        <begin position="493"/>
        <end position="503"/>
    </location>
</feature>
<feature type="region of interest" description="Disordered" evidence="7">
    <location>
        <begin position="91"/>
        <end position="129"/>
    </location>
</feature>
<dbReference type="Gene3D" id="3.40.50.10810">
    <property type="entry name" value="Tandem AAA-ATPase domain"/>
    <property type="match status" value="1"/>
</dbReference>
<evidence type="ECO:0000313" key="11">
    <source>
        <dbReference type="Proteomes" id="UP000241394"/>
    </source>
</evidence>
<dbReference type="InterPro" id="IPR027417">
    <property type="entry name" value="P-loop_NTPase"/>
</dbReference>
<feature type="compositionally biased region" description="Acidic residues" evidence="7">
    <location>
        <begin position="291"/>
        <end position="301"/>
    </location>
</feature>
<evidence type="ECO:0000256" key="3">
    <source>
        <dbReference type="ARBA" id="ARBA00022801"/>
    </source>
</evidence>
<dbReference type="EMBL" id="NKQK01000015">
    <property type="protein sequence ID" value="PSS09674.1"/>
    <property type="molecule type" value="Genomic_DNA"/>
</dbReference>
<gene>
    <name evidence="10" type="ORF">CEY00_Acc16699</name>
</gene>
<feature type="region of interest" description="Disordered" evidence="7">
    <location>
        <begin position="374"/>
        <end position="504"/>
    </location>
</feature>
<feature type="domain" description="Helicase C-terminal" evidence="9">
    <location>
        <begin position="1086"/>
        <end position="1239"/>
    </location>
</feature>
<feature type="domain" description="Helicase ATP-binding" evidence="8">
    <location>
        <begin position="729"/>
        <end position="940"/>
    </location>
</feature>
<dbReference type="PROSITE" id="PS51192">
    <property type="entry name" value="HELICASE_ATP_BIND_1"/>
    <property type="match status" value="1"/>
</dbReference>
<dbReference type="Proteomes" id="UP000241394">
    <property type="component" value="Chromosome LG15"/>
</dbReference>
<feature type="region of interest" description="Disordered" evidence="7">
    <location>
        <begin position="25"/>
        <end position="77"/>
    </location>
</feature>
<keyword evidence="5" id="KW-0067">ATP-binding</keyword>
<protein>
    <submittedName>
        <fullName evidence="10">SNF2 domain-containing protein</fullName>
    </submittedName>
</protein>
<dbReference type="SMART" id="SM00487">
    <property type="entry name" value="DEXDc"/>
    <property type="match status" value="1"/>
</dbReference>
<feature type="region of interest" description="Disordered" evidence="7">
    <location>
        <begin position="180"/>
        <end position="340"/>
    </location>
</feature>
<feature type="compositionally biased region" description="Acidic residues" evidence="7">
    <location>
        <begin position="458"/>
        <end position="470"/>
    </location>
</feature>
<dbReference type="InterPro" id="IPR000330">
    <property type="entry name" value="SNF2_N"/>
</dbReference>
<dbReference type="FunCoup" id="A0A2R6QJU8">
    <property type="interactions" value="295"/>
</dbReference>